<proteinExistence type="predicted"/>
<evidence type="ECO:0008006" key="3">
    <source>
        <dbReference type="Google" id="ProtNLM"/>
    </source>
</evidence>
<gene>
    <name evidence="1" type="ORF">JTJ23_05700</name>
</gene>
<dbReference type="GeneID" id="79854757"/>
<dbReference type="EMBL" id="JAFHBD010000018">
    <property type="protein sequence ID" value="MBN2953085.1"/>
    <property type="molecule type" value="Genomic_DNA"/>
</dbReference>
<name>A0A938ZDK3_9FIRM</name>
<dbReference type="Proteomes" id="UP000737612">
    <property type="component" value="Unassembled WGS sequence"/>
</dbReference>
<protein>
    <recommendedName>
        <fullName evidence="3">Resolvase HTH domain-containing protein</fullName>
    </recommendedName>
</protein>
<comment type="caution">
    <text evidence="1">The sequence shown here is derived from an EMBL/GenBank/DDBJ whole genome shotgun (WGS) entry which is preliminary data.</text>
</comment>
<accession>A0A938ZDK3</accession>
<sequence>MMEDSKTEGIEKGKLEVLSNLLKKGTISIQDAADCMAVSVAEFKKLVNKYPI</sequence>
<evidence type="ECO:0000313" key="1">
    <source>
        <dbReference type="EMBL" id="MBN2953085.1"/>
    </source>
</evidence>
<dbReference type="RefSeq" id="WP_158565022.1">
    <property type="nucleotide sequence ID" value="NZ_JAAIUA010000002.1"/>
</dbReference>
<evidence type="ECO:0000313" key="2">
    <source>
        <dbReference type="Proteomes" id="UP000737612"/>
    </source>
</evidence>
<reference evidence="1" key="1">
    <citation type="submission" date="2021-02" db="EMBL/GenBank/DDBJ databases">
        <title>Metagenome-assembled genomes from human diarrheal sample B26.</title>
        <authorList>
            <person name="Ateba T.P."/>
            <person name="Alayande K.A."/>
            <person name="Mwanza M."/>
        </authorList>
    </citation>
    <scope>NUCLEOTIDE SEQUENCE</scope>
    <source>
        <strain evidence="1">06WH</strain>
    </source>
</reference>
<organism evidence="1 2">
    <name type="scientific">Fusicatenibacter saccharivorans</name>
    <dbReference type="NCBI Taxonomy" id="1150298"/>
    <lineage>
        <taxon>Bacteria</taxon>
        <taxon>Bacillati</taxon>
        <taxon>Bacillota</taxon>
        <taxon>Clostridia</taxon>
        <taxon>Lachnospirales</taxon>
        <taxon>Lachnospiraceae</taxon>
        <taxon>Fusicatenibacter</taxon>
    </lineage>
</organism>
<dbReference type="AlphaFoldDB" id="A0A938ZDK3"/>